<protein>
    <recommendedName>
        <fullName evidence="4 12">4-hydroxy-tetrahydrodipicolinate synthase</fullName>
        <shortName evidence="12">HTPA synthase</shortName>
        <ecNumber evidence="4 12">4.3.3.7</ecNumber>
    </recommendedName>
</protein>
<dbReference type="InterPro" id="IPR005263">
    <property type="entry name" value="DapA"/>
</dbReference>
<evidence type="ECO:0000313" key="17">
    <source>
        <dbReference type="Proteomes" id="UP000316727"/>
    </source>
</evidence>
<keyword evidence="8 12" id="KW-0457">Lysine biosynthesis</keyword>
<reference evidence="16 17" key="1">
    <citation type="submission" date="2019-06" db="EMBL/GenBank/DDBJ databases">
        <title>A novel bacterium of genus Pontibacter, isolated from marine sediment.</title>
        <authorList>
            <person name="Huang H."/>
            <person name="Mo K."/>
            <person name="Hu Y."/>
        </authorList>
    </citation>
    <scope>NUCLEOTIDE SEQUENCE [LARGE SCALE GENOMIC DNA]</scope>
    <source>
        <strain evidence="16 17">HB172049</strain>
    </source>
</reference>
<keyword evidence="7 12" id="KW-0220">Diaminopimelate biosynthesis</keyword>
<comment type="similarity">
    <text evidence="3 12 13">Belongs to the DapA family.</text>
</comment>
<evidence type="ECO:0000256" key="8">
    <source>
        <dbReference type="ARBA" id="ARBA00023154"/>
    </source>
</evidence>
<dbReference type="InterPro" id="IPR013785">
    <property type="entry name" value="Aldolase_TIM"/>
</dbReference>
<dbReference type="EC" id="4.3.3.7" evidence="4 12"/>
<dbReference type="PROSITE" id="PS00666">
    <property type="entry name" value="DHDPS_2"/>
    <property type="match status" value="1"/>
</dbReference>
<dbReference type="GO" id="GO:0019877">
    <property type="term" value="P:diaminopimelate biosynthetic process"/>
    <property type="evidence" value="ECO:0007669"/>
    <property type="project" value="UniProtKB-UniRule"/>
</dbReference>
<evidence type="ECO:0000256" key="6">
    <source>
        <dbReference type="ARBA" id="ARBA00022605"/>
    </source>
</evidence>
<evidence type="ECO:0000256" key="11">
    <source>
        <dbReference type="ARBA" id="ARBA00047836"/>
    </source>
</evidence>
<dbReference type="UniPathway" id="UPA00034">
    <property type="reaction ID" value="UER00017"/>
</dbReference>
<dbReference type="GO" id="GO:0005829">
    <property type="term" value="C:cytosol"/>
    <property type="evidence" value="ECO:0007669"/>
    <property type="project" value="TreeGrafter"/>
</dbReference>
<evidence type="ECO:0000256" key="2">
    <source>
        <dbReference type="ARBA" id="ARBA00005120"/>
    </source>
</evidence>
<evidence type="ECO:0000256" key="9">
    <source>
        <dbReference type="ARBA" id="ARBA00023239"/>
    </source>
</evidence>
<keyword evidence="6 12" id="KW-0028">Amino-acid biosynthesis</keyword>
<dbReference type="Gene3D" id="3.20.20.70">
    <property type="entry name" value="Aldolase class I"/>
    <property type="match status" value="1"/>
</dbReference>
<evidence type="ECO:0000256" key="15">
    <source>
        <dbReference type="PIRSR" id="PIRSR001365-2"/>
    </source>
</evidence>
<dbReference type="HAMAP" id="MF_00418">
    <property type="entry name" value="DapA"/>
    <property type="match status" value="1"/>
</dbReference>
<feature type="binding site" evidence="12 15">
    <location>
        <position position="207"/>
    </location>
    <ligand>
        <name>pyruvate</name>
        <dbReference type="ChEBI" id="CHEBI:15361"/>
    </ligand>
</feature>
<proteinExistence type="inferred from homology"/>
<dbReference type="NCBIfam" id="TIGR00674">
    <property type="entry name" value="dapA"/>
    <property type="match status" value="1"/>
</dbReference>
<dbReference type="PRINTS" id="PR00146">
    <property type="entry name" value="DHPICSNTHASE"/>
</dbReference>
<keyword evidence="17" id="KW-1185">Reference proteome</keyword>
<feature type="binding site" evidence="12 15">
    <location>
        <position position="49"/>
    </location>
    <ligand>
        <name>pyruvate</name>
        <dbReference type="ChEBI" id="CHEBI:15361"/>
    </ligand>
</feature>
<dbReference type="CDD" id="cd00950">
    <property type="entry name" value="DHDPS"/>
    <property type="match status" value="1"/>
</dbReference>
<feature type="active site" description="Schiff-base intermediate with substrate" evidence="12 14">
    <location>
        <position position="165"/>
    </location>
</feature>
<keyword evidence="10 12" id="KW-0704">Schiff base</keyword>
<dbReference type="SMART" id="SM01130">
    <property type="entry name" value="DHDPS"/>
    <property type="match status" value="1"/>
</dbReference>
<sequence>MIQERLRGTGVALVTPFTKELDVDYEALRKLLDFVLDGGVDYLVINGTTGESVTTSAAEKAEILQQVKRHVNGRVPLVYGLGGNNTQHVLDSVAATDLQGIDAILSVSPYYNKPSQQGIYQHYVQVANALPVPVILYNVPGRTGSNVTGETTLKLANHDNIIGVKEASGNLEQCMHIAKHKPKDFMLISGDDLLTLPMVTFGAEGSISVLANAFPGKFAGMVRQALDGDFKQASATLLSFVDINPLMYEEGNPVGVKAVLERFGVCKPYVRLPLIEASSGLKDRLYKLL</sequence>
<evidence type="ECO:0000256" key="14">
    <source>
        <dbReference type="PIRSR" id="PIRSR001365-1"/>
    </source>
</evidence>
<dbReference type="RefSeq" id="WP_140618887.1">
    <property type="nucleotide sequence ID" value="NZ_VFRQ01000001.1"/>
</dbReference>
<dbReference type="InterPro" id="IPR020625">
    <property type="entry name" value="Schiff_base-form_aldolases_AS"/>
</dbReference>
<evidence type="ECO:0000256" key="3">
    <source>
        <dbReference type="ARBA" id="ARBA00007592"/>
    </source>
</evidence>
<comment type="catalytic activity">
    <reaction evidence="11 12">
        <text>L-aspartate 4-semialdehyde + pyruvate = (2S,4S)-4-hydroxy-2,3,4,5-tetrahydrodipicolinate + H2O + H(+)</text>
        <dbReference type="Rhea" id="RHEA:34171"/>
        <dbReference type="ChEBI" id="CHEBI:15361"/>
        <dbReference type="ChEBI" id="CHEBI:15377"/>
        <dbReference type="ChEBI" id="CHEBI:15378"/>
        <dbReference type="ChEBI" id="CHEBI:67139"/>
        <dbReference type="ChEBI" id="CHEBI:537519"/>
        <dbReference type="EC" id="4.3.3.7"/>
    </reaction>
</comment>
<comment type="subunit">
    <text evidence="12">Homotetramer; dimer of dimers.</text>
</comment>
<comment type="function">
    <text evidence="1 12">Catalyzes the condensation of (S)-aspartate-beta-semialdehyde [(S)-ASA] and pyruvate to 4-hydroxy-tetrahydrodipicolinate (HTPA).</text>
</comment>
<dbReference type="SUPFAM" id="SSF51569">
    <property type="entry name" value="Aldolase"/>
    <property type="match status" value="1"/>
</dbReference>
<dbReference type="InterPro" id="IPR002220">
    <property type="entry name" value="DapA-like"/>
</dbReference>
<evidence type="ECO:0000313" key="16">
    <source>
        <dbReference type="EMBL" id="TPE46146.1"/>
    </source>
</evidence>
<evidence type="ECO:0000256" key="10">
    <source>
        <dbReference type="ARBA" id="ARBA00023270"/>
    </source>
</evidence>
<dbReference type="AlphaFoldDB" id="A0A501WKH7"/>
<evidence type="ECO:0000256" key="13">
    <source>
        <dbReference type="PIRNR" id="PIRNR001365"/>
    </source>
</evidence>
<dbReference type="OrthoDB" id="9782828at2"/>
<evidence type="ECO:0000256" key="1">
    <source>
        <dbReference type="ARBA" id="ARBA00003294"/>
    </source>
</evidence>
<name>A0A501WKH7_9BACT</name>
<comment type="subcellular location">
    <subcellularLocation>
        <location evidence="12">Cytoplasm</location>
    </subcellularLocation>
</comment>
<dbReference type="PIRSF" id="PIRSF001365">
    <property type="entry name" value="DHDPS"/>
    <property type="match status" value="1"/>
</dbReference>
<dbReference type="EMBL" id="VFRQ01000001">
    <property type="protein sequence ID" value="TPE46146.1"/>
    <property type="molecule type" value="Genomic_DNA"/>
</dbReference>
<keyword evidence="9 12" id="KW-0456">Lyase</keyword>
<comment type="pathway">
    <text evidence="2 12">Amino-acid biosynthesis; L-lysine biosynthesis via DAP pathway; (S)-tetrahydrodipicolinate from L-aspartate: step 3/4.</text>
</comment>
<feature type="site" description="Part of a proton relay during catalysis" evidence="12">
    <location>
        <position position="48"/>
    </location>
</feature>
<gene>
    <name evidence="12" type="primary">dapA</name>
    <name evidence="16" type="ORF">FJM65_02025</name>
</gene>
<dbReference type="GO" id="GO:0008840">
    <property type="term" value="F:4-hydroxy-tetrahydrodipicolinate synthase activity"/>
    <property type="evidence" value="ECO:0007669"/>
    <property type="project" value="UniProtKB-UniRule"/>
</dbReference>
<organism evidence="16 17">
    <name type="scientific">Pontibacter mangrovi</name>
    <dbReference type="NCBI Taxonomy" id="2589816"/>
    <lineage>
        <taxon>Bacteria</taxon>
        <taxon>Pseudomonadati</taxon>
        <taxon>Bacteroidota</taxon>
        <taxon>Cytophagia</taxon>
        <taxon>Cytophagales</taxon>
        <taxon>Hymenobacteraceae</taxon>
        <taxon>Pontibacter</taxon>
    </lineage>
</organism>
<comment type="caution">
    <text evidence="12">Was originally thought to be a dihydrodipicolinate synthase (DHDPS), catalyzing the condensation of (S)-aspartate-beta-semialdehyde [(S)-ASA] and pyruvate to dihydrodipicolinate (DHDP). However, it was shown in E.coli that the product of the enzymatic reaction is not dihydrodipicolinate but in fact (4S)-4-hydroxy-2,3,4,5-tetrahydro-(2S)-dipicolinic acid (HTPA), and that the consecutive dehydration reaction leading to DHDP is not spontaneous but catalyzed by DapB.</text>
</comment>
<feature type="active site" description="Proton donor/acceptor" evidence="12 14">
    <location>
        <position position="137"/>
    </location>
</feature>
<comment type="caution">
    <text evidence="16">The sequence shown here is derived from an EMBL/GenBank/DDBJ whole genome shotgun (WGS) entry which is preliminary data.</text>
</comment>
<dbReference type="PANTHER" id="PTHR12128">
    <property type="entry name" value="DIHYDRODIPICOLINATE SYNTHASE"/>
    <property type="match status" value="1"/>
</dbReference>
<dbReference type="GO" id="GO:0009089">
    <property type="term" value="P:lysine biosynthetic process via diaminopimelate"/>
    <property type="evidence" value="ECO:0007669"/>
    <property type="project" value="UniProtKB-UniRule"/>
</dbReference>
<keyword evidence="5 12" id="KW-0963">Cytoplasm</keyword>
<dbReference type="Proteomes" id="UP000316727">
    <property type="component" value="Unassembled WGS sequence"/>
</dbReference>
<evidence type="ECO:0000256" key="4">
    <source>
        <dbReference type="ARBA" id="ARBA00012086"/>
    </source>
</evidence>
<evidence type="ECO:0000256" key="7">
    <source>
        <dbReference type="ARBA" id="ARBA00022915"/>
    </source>
</evidence>
<evidence type="ECO:0000256" key="12">
    <source>
        <dbReference type="HAMAP-Rule" id="MF_00418"/>
    </source>
</evidence>
<dbReference type="PANTHER" id="PTHR12128:SF66">
    <property type="entry name" value="4-HYDROXY-2-OXOGLUTARATE ALDOLASE, MITOCHONDRIAL"/>
    <property type="match status" value="1"/>
</dbReference>
<accession>A0A501WKH7</accession>
<dbReference type="Pfam" id="PF00701">
    <property type="entry name" value="DHDPS"/>
    <property type="match status" value="1"/>
</dbReference>
<feature type="site" description="Part of a proton relay during catalysis" evidence="12">
    <location>
        <position position="111"/>
    </location>
</feature>
<evidence type="ECO:0000256" key="5">
    <source>
        <dbReference type="ARBA" id="ARBA00022490"/>
    </source>
</evidence>